<feature type="binding site" evidence="18">
    <location>
        <begin position="64"/>
        <end position="68"/>
    </location>
    <ligand>
        <name>(6S)-NADPHX</name>
        <dbReference type="ChEBI" id="CHEBI:64076"/>
    </ligand>
</feature>
<evidence type="ECO:0000256" key="13">
    <source>
        <dbReference type="ARBA" id="ARBA00023268"/>
    </source>
</evidence>
<comment type="catalytic activity">
    <reaction evidence="16 17 19">
        <text>(6S)-NADPHX + ADP = AMP + phosphate + NADPH + H(+)</text>
        <dbReference type="Rhea" id="RHEA:32235"/>
        <dbReference type="ChEBI" id="CHEBI:15378"/>
        <dbReference type="ChEBI" id="CHEBI:43474"/>
        <dbReference type="ChEBI" id="CHEBI:57783"/>
        <dbReference type="ChEBI" id="CHEBI:64076"/>
        <dbReference type="ChEBI" id="CHEBI:456215"/>
        <dbReference type="ChEBI" id="CHEBI:456216"/>
        <dbReference type="EC" id="4.2.1.136"/>
    </reaction>
</comment>
<dbReference type="RefSeq" id="WP_186911642.1">
    <property type="nucleotide sequence ID" value="NZ_JACOFV010000004.1"/>
</dbReference>
<comment type="caution">
    <text evidence="22">The sequence shown here is derived from an EMBL/GenBank/DDBJ whole genome shotgun (WGS) entry which is preliminary data.</text>
</comment>
<feature type="binding site" evidence="18">
    <location>
        <position position="146"/>
    </location>
    <ligand>
        <name>(6S)-NADPHX</name>
        <dbReference type="ChEBI" id="CHEBI:64076"/>
    </ligand>
</feature>
<evidence type="ECO:0000313" key="23">
    <source>
        <dbReference type="Proteomes" id="UP000634011"/>
    </source>
</evidence>
<dbReference type="EC" id="4.2.1.136" evidence="19"/>
<feature type="binding site" evidence="17">
    <location>
        <begin position="418"/>
        <end position="422"/>
    </location>
    <ligand>
        <name>AMP</name>
        <dbReference type="ChEBI" id="CHEBI:456215"/>
    </ligand>
</feature>
<dbReference type="InterPro" id="IPR000631">
    <property type="entry name" value="CARKD"/>
</dbReference>
<name>A0A923HG17_9BURK</name>
<feature type="binding site" evidence="17">
    <location>
        <position position="447"/>
    </location>
    <ligand>
        <name>AMP</name>
        <dbReference type="ChEBI" id="CHEBI:456215"/>
    </ligand>
</feature>
<dbReference type="PROSITE" id="PS51385">
    <property type="entry name" value="YJEF_N"/>
    <property type="match status" value="1"/>
</dbReference>
<sequence>MNTITLADLHLLNIQTIRDLEANTINEIPHANLIKKAGKATANLAKQLIKKKALPALILAGPGNNGGDACATAAELAKDGYSVIVILCADPEKYSADGKKAFDKALSRKVIFKNSDALDDLLKLDFSIIIDGLFGIGLKRTISGSYEKVINGVNQLAHKKQIFILSIDVPSGLNADTGTLVTDDADKNVAVKADATITFIANKPGLHTADGKDYAGEVIVNDLGIQSPVTEESKLLLNHASRFNFQLPERKQNSHKGSYGEVIVIGGDKGMLGASVLAARTALYSGAGKVNVSLLHPAIDYDTLHPEIMYKDAQHLQMKEEIVVIGPGMGHSDIAKTILSKALSSEISLVIDADALNLIAANKELNDLLMGRTASSILTPHPLEAARLLHISAKEVQQDRCKAALLLADKFKCVVVLKGSGTIITDPEGRLRINTTGNPGLATGGSGDVLAGLCGALLAQGLNSFETAQLAVWLHGAAADTLVEAGVGPIGMIASELPEAIRHCLNAFVDNQRLAN</sequence>
<feature type="domain" description="YjeF C-terminal" evidence="20">
    <location>
        <begin position="239"/>
        <end position="508"/>
    </location>
</feature>
<feature type="binding site" evidence="17">
    <location>
        <position position="328"/>
    </location>
    <ligand>
        <name>(6S)-NADPHX</name>
        <dbReference type="ChEBI" id="CHEBI:64076"/>
    </ligand>
</feature>
<proteinExistence type="inferred from homology"/>
<comment type="catalytic activity">
    <reaction evidence="2 18 19">
        <text>(6R)-NADPHX = (6S)-NADPHX</text>
        <dbReference type="Rhea" id="RHEA:32227"/>
        <dbReference type="ChEBI" id="CHEBI:64076"/>
        <dbReference type="ChEBI" id="CHEBI:64077"/>
        <dbReference type="EC" id="5.1.99.6"/>
    </reaction>
</comment>
<evidence type="ECO:0000256" key="5">
    <source>
        <dbReference type="ARBA" id="ARBA00022723"/>
    </source>
</evidence>
<keyword evidence="6 17" id="KW-0547">Nucleotide-binding</keyword>
<feature type="binding site" evidence="18">
    <location>
        <position position="171"/>
    </location>
    <ligand>
        <name>K(+)</name>
        <dbReference type="ChEBI" id="CHEBI:29103"/>
    </ligand>
</feature>
<dbReference type="Gene3D" id="3.40.50.10260">
    <property type="entry name" value="YjeF N-terminal domain"/>
    <property type="match status" value="1"/>
</dbReference>
<dbReference type="SUPFAM" id="SSF53613">
    <property type="entry name" value="Ribokinase-like"/>
    <property type="match status" value="1"/>
</dbReference>
<comment type="similarity">
    <text evidence="18">Belongs to the NnrE/AIBP family.</text>
</comment>
<keyword evidence="11 18" id="KW-0413">Isomerase</keyword>
<feature type="domain" description="YjeF N-terminal" evidence="21">
    <location>
        <begin position="17"/>
        <end position="231"/>
    </location>
</feature>
<dbReference type="GO" id="GO:0052855">
    <property type="term" value="F:ADP-dependent NAD(P)H-hydrate dehydratase activity"/>
    <property type="evidence" value="ECO:0007669"/>
    <property type="project" value="UniProtKB-UniRule"/>
</dbReference>
<comment type="similarity">
    <text evidence="3 19">In the N-terminal section; belongs to the NnrE/AIBP family.</text>
</comment>
<dbReference type="Gene3D" id="3.40.1190.20">
    <property type="match status" value="1"/>
</dbReference>
<dbReference type="EC" id="5.1.99.6" evidence="19"/>
<evidence type="ECO:0000256" key="14">
    <source>
        <dbReference type="ARBA" id="ARBA00025153"/>
    </source>
</evidence>
<dbReference type="GO" id="GO:0005524">
    <property type="term" value="F:ATP binding"/>
    <property type="evidence" value="ECO:0007669"/>
    <property type="project" value="UniProtKB-UniRule"/>
</dbReference>
<comment type="function">
    <text evidence="14 19">Bifunctional enzyme that catalyzes the epimerization of the S- and R-forms of NAD(P)HX and the dehydration of the S-form of NAD(P)HX at the expense of ADP, which is converted to AMP. This allows the repair of both epimers of NAD(P)HX, a damaged form of NAD(P)H that is a result of enzymatic or heat-dependent hydration.</text>
</comment>
<keyword evidence="7 17" id="KW-0067">ATP-binding</keyword>
<feature type="binding site" evidence="17">
    <location>
        <position position="381"/>
    </location>
    <ligand>
        <name>(6S)-NADPHX</name>
        <dbReference type="ChEBI" id="CHEBI:64076"/>
    </ligand>
</feature>
<evidence type="ECO:0000256" key="8">
    <source>
        <dbReference type="ARBA" id="ARBA00022857"/>
    </source>
</evidence>
<dbReference type="PROSITE" id="PS51383">
    <property type="entry name" value="YJEF_C_3"/>
    <property type="match status" value="1"/>
</dbReference>
<evidence type="ECO:0000256" key="11">
    <source>
        <dbReference type="ARBA" id="ARBA00023235"/>
    </source>
</evidence>
<dbReference type="SUPFAM" id="SSF64153">
    <property type="entry name" value="YjeF N-terminal domain-like"/>
    <property type="match status" value="1"/>
</dbReference>
<dbReference type="GO" id="GO:0052856">
    <property type="term" value="F:NAD(P)HX epimerase activity"/>
    <property type="evidence" value="ECO:0007669"/>
    <property type="project" value="UniProtKB-UniRule"/>
</dbReference>
<keyword evidence="13" id="KW-0511">Multifunctional enzyme</keyword>
<keyword evidence="23" id="KW-1185">Reference proteome</keyword>
<evidence type="ECO:0000256" key="19">
    <source>
        <dbReference type="PIRNR" id="PIRNR017184"/>
    </source>
</evidence>
<gene>
    <name evidence="17" type="primary">nnrD</name>
    <name evidence="18" type="synonym">nnrE</name>
    <name evidence="22" type="ORF">H8K32_06385</name>
</gene>
<evidence type="ECO:0000259" key="20">
    <source>
        <dbReference type="PROSITE" id="PS51383"/>
    </source>
</evidence>
<dbReference type="HAMAP" id="MF_01965">
    <property type="entry name" value="NADHX_dehydratase"/>
    <property type="match status" value="1"/>
</dbReference>
<dbReference type="Proteomes" id="UP000634011">
    <property type="component" value="Unassembled WGS sequence"/>
</dbReference>
<evidence type="ECO:0000256" key="6">
    <source>
        <dbReference type="ARBA" id="ARBA00022741"/>
    </source>
</evidence>
<feature type="binding site" evidence="17">
    <location>
        <position position="274"/>
    </location>
    <ligand>
        <name>(6S)-NADPHX</name>
        <dbReference type="ChEBI" id="CHEBI:64076"/>
    </ligand>
</feature>
<evidence type="ECO:0000256" key="16">
    <source>
        <dbReference type="ARBA" id="ARBA00049209"/>
    </source>
</evidence>
<keyword evidence="12 17" id="KW-0456">Lyase</keyword>
<comment type="catalytic activity">
    <reaction evidence="1 18 19">
        <text>(6R)-NADHX = (6S)-NADHX</text>
        <dbReference type="Rhea" id="RHEA:32215"/>
        <dbReference type="ChEBI" id="CHEBI:64074"/>
        <dbReference type="ChEBI" id="CHEBI:64075"/>
        <dbReference type="EC" id="5.1.99.6"/>
    </reaction>
</comment>
<keyword evidence="9 18" id="KW-0630">Potassium</keyword>
<feature type="binding site" evidence="18">
    <location>
        <position position="168"/>
    </location>
    <ligand>
        <name>(6S)-NADPHX</name>
        <dbReference type="ChEBI" id="CHEBI:64076"/>
    </ligand>
</feature>
<dbReference type="InterPro" id="IPR004443">
    <property type="entry name" value="YjeF_N_dom"/>
</dbReference>
<dbReference type="GO" id="GO:0046496">
    <property type="term" value="P:nicotinamide nucleotide metabolic process"/>
    <property type="evidence" value="ECO:0007669"/>
    <property type="project" value="UniProtKB-UniRule"/>
</dbReference>
<comment type="cofactor">
    <cofactor evidence="17">
        <name>Mg(2+)</name>
        <dbReference type="ChEBI" id="CHEBI:18420"/>
    </cofactor>
</comment>
<dbReference type="Pfam" id="PF03853">
    <property type="entry name" value="YjeF_N"/>
    <property type="match status" value="1"/>
</dbReference>
<evidence type="ECO:0000256" key="1">
    <source>
        <dbReference type="ARBA" id="ARBA00000013"/>
    </source>
</evidence>
<dbReference type="NCBIfam" id="TIGR00196">
    <property type="entry name" value="yjeF_cterm"/>
    <property type="match status" value="1"/>
</dbReference>
<dbReference type="AlphaFoldDB" id="A0A923HG17"/>
<comment type="catalytic activity">
    <reaction evidence="15 17 19">
        <text>(6S)-NADHX + ADP = AMP + phosphate + NADH + H(+)</text>
        <dbReference type="Rhea" id="RHEA:32223"/>
        <dbReference type="ChEBI" id="CHEBI:15378"/>
        <dbReference type="ChEBI" id="CHEBI:43474"/>
        <dbReference type="ChEBI" id="CHEBI:57945"/>
        <dbReference type="ChEBI" id="CHEBI:64074"/>
        <dbReference type="ChEBI" id="CHEBI:456215"/>
        <dbReference type="ChEBI" id="CHEBI:456216"/>
        <dbReference type="EC" id="4.2.1.136"/>
    </reaction>
</comment>
<evidence type="ECO:0000256" key="15">
    <source>
        <dbReference type="ARBA" id="ARBA00048238"/>
    </source>
</evidence>
<comment type="function">
    <text evidence="18">Catalyzes the epimerization of the S- and R-forms of NAD(P)HX, a damaged form of NAD(P)H that is a result of enzymatic or heat-dependent hydration. This is a prerequisite for the S-specific NAD(P)H-hydrate dehydratase to allow the repair of both epimers of NAD(P)HX.</text>
</comment>
<keyword evidence="8 17" id="KW-0521">NADP</keyword>
<dbReference type="EMBL" id="JACOFV010000004">
    <property type="protein sequence ID" value="MBC3861723.1"/>
    <property type="molecule type" value="Genomic_DNA"/>
</dbReference>
<comment type="subunit">
    <text evidence="17">Homotetramer.</text>
</comment>
<dbReference type="PANTHER" id="PTHR12592:SF0">
    <property type="entry name" value="ATP-DEPENDENT (S)-NAD(P)H-HYDRATE DEHYDRATASE"/>
    <property type="match status" value="1"/>
</dbReference>
<accession>A0A923HG17</accession>
<dbReference type="InterPro" id="IPR036652">
    <property type="entry name" value="YjeF_N_dom_sf"/>
</dbReference>
<dbReference type="NCBIfam" id="TIGR00197">
    <property type="entry name" value="yjeF_nterm"/>
    <property type="match status" value="1"/>
</dbReference>
<dbReference type="PIRSF" id="PIRSF017184">
    <property type="entry name" value="Nnr"/>
    <property type="match status" value="1"/>
</dbReference>
<feature type="binding site" evidence="18">
    <location>
        <begin position="135"/>
        <end position="141"/>
    </location>
    <ligand>
        <name>(6S)-NADPHX</name>
        <dbReference type="ChEBI" id="CHEBI:64076"/>
    </ligand>
</feature>
<comment type="function">
    <text evidence="17">Catalyzes the dehydration of the S-form of NAD(P)HX at the expense of ADP, which is converted to AMP. Together with NAD(P)HX epimerase, which catalyzes the epimerization of the S- and R-forms, the enzyme allows the repair of both epimers of NAD(P)HX, a damaged form of NAD(P)H that is a result of enzymatic or heat-dependent hydration.</text>
</comment>
<dbReference type="GO" id="GO:0046872">
    <property type="term" value="F:metal ion binding"/>
    <property type="evidence" value="ECO:0007669"/>
    <property type="project" value="UniProtKB-UniRule"/>
</dbReference>
<keyword evidence="10 17" id="KW-0520">NAD</keyword>
<feature type="binding site" evidence="18">
    <location>
        <position position="65"/>
    </location>
    <ligand>
        <name>K(+)</name>
        <dbReference type="ChEBI" id="CHEBI:29103"/>
    </ligand>
</feature>
<evidence type="ECO:0000259" key="21">
    <source>
        <dbReference type="PROSITE" id="PS51385"/>
    </source>
</evidence>
<evidence type="ECO:0000256" key="3">
    <source>
        <dbReference type="ARBA" id="ARBA00006001"/>
    </source>
</evidence>
<feature type="binding site" evidence="18">
    <location>
        <position position="131"/>
    </location>
    <ligand>
        <name>K(+)</name>
        <dbReference type="ChEBI" id="CHEBI:29103"/>
    </ligand>
</feature>
<evidence type="ECO:0000256" key="12">
    <source>
        <dbReference type="ARBA" id="ARBA00023239"/>
    </source>
</evidence>
<evidence type="ECO:0000256" key="4">
    <source>
        <dbReference type="ARBA" id="ARBA00009524"/>
    </source>
</evidence>
<feature type="binding site" evidence="17">
    <location>
        <position position="448"/>
    </location>
    <ligand>
        <name>(6S)-NADPHX</name>
        <dbReference type="ChEBI" id="CHEBI:64076"/>
    </ligand>
</feature>
<dbReference type="Pfam" id="PF01256">
    <property type="entry name" value="Carb_kinase"/>
    <property type="match status" value="1"/>
</dbReference>
<dbReference type="PANTHER" id="PTHR12592">
    <property type="entry name" value="ATP-DEPENDENT (S)-NAD(P)H-HYDRATE DEHYDRATASE FAMILY MEMBER"/>
    <property type="match status" value="1"/>
</dbReference>
<dbReference type="HAMAP" id="MF_01966">
    <property type="entry name" value="NADHX_epimerase"/>
    <property type="match status" value="1"/>
</dbReference>
<evidence type="ECO:0000256" key="7">
    <source>
        <dbReference type="ARBA" id="ARBA00022840"/>
    </source>
</evidence>
<dbReference type="InterPro" id="IPR030677">
    <property type="entry name" value="Nnr"/>
</dbReference>
<dbReference type="InterPro" id="IPR029056">
    <property type="entry name" value="Ribokinase-like"/>
</dbReference>
<evidence type="ECO:0000256" key="9">
    <source>
        <dbReference type="ARBA" id="ARBA00022958"/>
    </source>
</evidence>
<dbReference type="CDD" id="cd01171">
    <property type="entry name" value="YXKO-related"/>
    <property type="match status" value="1"/>
</dbReference>
<keyword evidence="5 18" id="KW-0479">Metal-binding</keyword>
<evidence type="ECO:0000256" key="17">
    <source>
        <dbReference type="HAMAP-Rule" id="MF_01965"/>
    </source>
</evidence>
<reference evidence="22" key="1">
    <citation type="submission" date="2020-08" db="EMBL/GenBank/DDBJ databases">
        <title>Novel species isolated from subtropical streams in China.</title>
        <authorList>
            <person name="Lu H."/>
        </authorList>
    </citation>
    <scope>NUCLEOTIDE SEQUENCE</scope>
    <source>
        <strain evidence="22">KACC 12607</strain>
    </source>
</reference>
<comment type="similarity">
    <text evidence="17">Belongs to the NnrD/CARKD family.</text>
</comment>
<evidence type="ECO:0000256" key="10">
    <source>
        <dbReference type="ARBA" id="ARBA00023027"/>
    </source>
</evidence>
<dbReference type="GO" id="GO:0110051">
    <property type="term" value="P:metabolite repair"/>
    <property type="evidence" value="ECO:0007669"/>
    <property type="project" value="TreeGrafter"/>
</dbReference>
<protein>
    <recommendedName>
        <fullName evidence="19">Bifunctional NAD(P)H-hydrate repair enzyme</fullName>
    </recommendedName>
    <alternativeName>
        <fullName evidence="19">Nicotinamide nucleotide repair protein</fullName>
    </alternativeName>
    <domain>
        <recommendedName>
            <fullName evidence="19">ADP-dependent (S)-NAD(P)H-hydrate dehydratase</fullName>
            <ecNumber evidence="19">4.2.1.136</ecNumber>
        </recommendedName>
        <alternativeName>
            <fullName evidence="19">ADP-dependent NAD(P)HX dehydratase</fullName>
        </alternativeName>
    </domain>
    <domain>
        <recommendedName>
            <fullName evidence="19">NAD(P)H-hydrate epimerase</fullName>
            <ecNumber evidence="19">5.1.99.6</ecNumber>
        </recommendedName>
    </domain>
</protein>
<comment type="cofactor">
    <cofactor evidence="18 19">
        <name>K(+)</name>
        <dbReference type="ChEBI" id="CHEBI:29103"/>
    </cofactor>
    <text evidence="18 19">Binds 1 potassium ion per subunit.</text>
</comment>
<evidence type="ECO:0000256" key="2">
    <source>
        <dbReference type="ARBA" id="ARBA00000909"/>
    </source>
</evidence>
<comment type="similarity">
    <text evidence="4 19">In the C-terminal section; belongs to the NnrD/CARKD family.</text>
</comment>
<evidence type="ECO:0000313" key="22">
    <source>
        <dbReference type="EMBL" id="MBC3861723.1"/>
    </source>
</evidence>
<organism evidence="22 23">
    <name type="scientific">Undibacterium jejuense</name>
    <dbReference type="NCBI Taxonomy" id="1344949"/>
    <lineage>
        <taxon>Bacteria</taxon>
        <taxon>Pseudomonadati</taxon>
        <taxon>Pseudomonadota</taxon>
        <taxon>Betaproteobacteria</taxon>
        <taxon>Burkholderiales</taxon>
        <taxon>Oxalobacteraceae</taxon>
        <taxon>Undibacterium</taxon>
    </lineage>
</organism>
<evidence type="ECO:0000256" key="18">
    <source>
        <dbReference type="HAMAP-Rule" id="MF_01966"/>
    </source>
</evidence>